<feature type="compositionally biased region" description="Polar residues" evidence="1">
    <location>
        <begin position="165"/>
        <end position="174"/>
    </location>
</feature>
<dbReference type="SUPFAM" id="SSF47598">
    <property type="entry name" value="Ribbon-helix-helix"/>
    <property type="match status" value="1"/>
</dbReference>
<proteinExistence type="predicted"/>
<dbReference type="InterPro" id="IPR013321">
    <property type="entry name" value="Arc_rbn_hlx_hlx"/>
</dbReference>
<dbReference type="AlphaFoldDB" id="A0A6F8XPX4"/>
<dbReference type="RefSeq" id="WP_173035893.1">
    <property type="nucleotide sequence ID" value="NZ_AP022870.1"/>
</dbReference>
<evidence type="ECO:0000313" key="3">
    <source>
        <dbReference type="Proteomes" id="UP000502508"/>
    </source>
</evidence>
<dbReference type="Proteomes" id="UP000502508">
    <property type="component" value="Chromosome"/>
</dbReference>
<reference evidence="2 3" key="2">
    <citation type="submission" date="2020-03" db="EMBL/GenBank/DDBJ databases">
        <authorList>
            <person name="Ichikawa N."/>
            <person name="Kimura A."/>
            <person name="Kitahashi Y."/>
            <person name="Uohara A."/>
        </authorList>
    </citation>
    <scope>NUCLEOTIDE SEQUENCE [LARGE SCALE GENOMIC DNA]</scope>
    <source>
        <strain evidence="2 3">NBRC 107702</strain>
    </source>
</reference>
<dbReference type="InterPro" id="IPR010985">
    <property type="entry name" value="Ribbon_hlx_hlx"/>
</dbReference>
<feature type="region of interest" description="Disordered" evidence="1">
    <location>
        <begin position="80"/>
        <end position="111"/>
    </location>
</feature>
<dbReference type="EMBL" id="AP022870">
    <property type="protein sequence ID" value="BCB75873.1"/>
    <property type="molecule type" value="Genomic_DNA"/>
</dbReference>
<dbReference type="Gene3D" id="1.10.1220.10">
    <property type="entry name" value="Met repressor-like"/>
    <property type="match status" value="1"/>
</dbReference>
<keyword evidence="3" id="KW-1185">Reference proteome</keyword>
<reference evidence="2 3" key="1">
    <citation type="submission" date="2020-03" db="EMBL/GenBank/DDBJ databases">
        <title>Whole genome shotgun sequence of Phytohabitans flavus NBRC 107702.</title>
        <authorList>
            <person name="Komaki H."/>
            <person name="Tamura T."/>
        </authorList>
    </citation>
    <scope>NUCLEOTIDE SEQUENCE [LARGE SCALE GENOMIC DNA]</scope>
    <source>
        <strain evidence="2 3">NBRC 107702</strain>
    </source>
</reference>
<accession>A0A6F8XPX4</accession>
<evidence type="ECO:0000256" key="1">
    <source>
        <dbReference type="SAM" id="MobiDB-lite"/>
    </source>
</evidence>
<feature type="region of interest" description="Disordered" evidence="1">
    <location>
        <begin position="147"/>
        <end position="174"/>
    </location>
</feature>
<dbReference type="KEGG" id="pfla:Pflav_022830"/>
<evidence type="ECO:0000313" key="2">
    <source>
        <dbReference type="EMBL" id="BCB75873.1"/>
    </source>
</evidence>
<gene>
    <name evidence="2" type="ORF">Pflav_022830</name>
</gene>
<organism evidence="2 3">
    <name type="scientific">Phytohabitans flavus</name>
    <dbReference type="NCBI Taxonomy" id="1076124"/>
    <lineage>
        <taxon>Bacteria</taxon>
        <taxon>Bacillati</taxon>
        <taxon>Actinomycetota</taxon>
        <taxon>Actinomycetes</taxon>
        <taxon>Micromonosporales</taxon>
        <taxon>Micromonosporaceae</taxon>
    </lineage>
</organism>
<protein>
    <recommendedName>
        <fullName evidence="4">Histidine kinase</fullName>
    </recommendedName>
</protein>
<evidence type="ECO:0008006" key="4">
    <source>
        <dbReference type="Google" id="ProtNLM"/>
    </source>
</evidence>
<dbReference type="GO" id="GO:0006355">
    <property type="term" value="P:regulation of DNA-templated transcription"/>
    <property type="evidence" value="ECO:0007669"/>
    <property type="project" value="InterPro"/>
</dbReference>
<name>A0A6F8XPX4_9ACTN</name>
<sequence length="174" mass="18357">MDLRPYIEQLRNEFAVAAEGADPAGRALAERLVTQLEAATRLTLLDALSDATDEITRELAPGSVHVRLRGREPTFVVALPSSPLDDDERAAAPAAPPAPMLAPDGDEGGTSRINLRLPDHLKASIEQAAGRAGLSVNAWLVRAAAAAVESGDPQRLPPRRGGPSSGQQFTGWAR</sequence>